<dbReference type="RefSeq" id="WP_125578265.1">
    <property type="nucleotide sequence ID" value="NZ_JBHTOF010000030.1"/>
</dbReference>
<dbReference type="Gene3D" id="1.10.10.10">
    <property type="entry name" value="Winged helix-like DNA-binding domain superfamily/Winged helix DNA-binding domain"/>
    <property type="match status" value="1"/>
</dbReference>
<gene>
    <name evidence="2" type="ORF">ACFQ4L_04360</name>
</gene>
<dbReference type="InterPro" id="IPR000281">
    <property type="entry name" value="HTH_RpiR"/>
</dbReference>
<dbReference type="InterPro" id="IPR001347">
    <property type="entry name" value="SIS_dom"/>
</dbReference>
<dbReference type="InterPro" id="IPR009057">
    <property type="entry name" value="Homeodomain-like_sf"/>
</dbReference>
<dbReference type="Proteomes" id="UP001597244">
    <property type="component" value="Unassembled WGS sequence"/>
</dbReference>
<dbReference type="Gene3D" id="3.40.50.10490">
    <property type="entry name" value="Glucose-6-phosphate isomerase like protein, domain 1"/>
    <property type="match status" value="1"/>
</dbReference>
<feature type="domain" description="HTH rpiR-type" evidence="1">
    <location>
        <begin position="8"/>
        <end position="84"/>
    </location>
</feature>
<dbReference type="PANTHER" id="PTHR30514">
    <property type="entry name" value="GLUCOKINASE"/>
    <property type="match status" value="1"/>
</dbReference>
<protein>
    <submittedName>
        <fullName evidence="2">MurR/RpiR family transcriptional regulator</fullName>
    </submittedName>
</protein>
<dbReference type="InterPro" id="IPR046348">
    <property type="entry name" value="SIS_dom_sf"/>
</dbReference>
<organism evidence="2 3">
    <name type="scientific">Lapidilactobacillus mulanensis</name>
    <dbReference type="NCBI Taxonomy" id="2485999"/>
    <lineage>
        <taxon>Bacteria</taxon>
        <taxon>Bacillati</taxon>
        <taxon>Bacillota</taxon>
        <taxon>Bacilli</taxon>
        <taxon>Lactobacillales</taxon>
        <taxon>Lactobacillaceae</taxon>
        <taxon>Lapidilactobacillus</taxon>
    </lineage>
</organism>
<keyword evidence="3" id="KW-1185">Reference proteome</keyword>
<dbReference type="InterPro" id="IPR036388">
    <property type="entry name" value="WH-like_DNA-bd_sf"/>
</dbReference>
<sequence length="267" mass="30688">MDNSGTSVRSLLFRFINNQKKHDNNYIIAQMVLKNFDNIPRMTIYELADACFVSTSAVSRFIRLINFSTYTEFKDAVGKEIDIVSDYSKNMTQREMSIKTEFLNDFTTNIISNLDFVQNNIPVSKIEGIVSDIFEAGDVAVFGLEFADFMGQHFQSKMGSMNKIIQVGFTVEDQLNIIDNIKPNGLALIFSMEGGFFYFSEKVITALKRKNVKIITFTFKKSPIIERSADEIIICGETNENTEGRISILYVMELLIYYYMRNYYLQS</sequence>
<comment type="caution">
    <text evidence="2">The sequence shown here is derived from an EMBL/GenBank/DDBJ whole genome shotgun (WGS) entry which is preliminary data.</text>
</comment>
<name>A0ABW4DL10_9LACO</name>
<accession>A0ABW4DL10</accession>
<dbReference type="InterPro" id="IPR047640">
    <property type="entry name" value="RpiR-like"/>
</dbReference>
<dbReference type="PROSITE" id="PS51071">
    <property type="entry name" value="HTH_RPIR"/>
    <property type="match status" value="1"/>
</dbReference>
<evidence type="ECO:0000259" key="1">
    <source>
        <dbReference type="PROSITE" id="PS51071"/>
    </source>
</evidence>
<dbReference type="SUPFAM" id="SSF46689">
    <property type="entry name" value="Homeodomain-like"/>
    <property type="match status" value="1"/>
</dbReference>
<dbReference type="PANTHER" id="PTHR30514:SF10">
    <property type="entry name" value="MURR_RPIR FAMILY TRANSCRIPTIONAL REGULATOR"/>
    <property type="match status" value="1"/>
</dbReference>
<evidence type="ECO:0000313" key="3">
    <source>
        <dbReference type="Proteomes" id="UP001597244"/>
    </source>
</evidence>
<dbReference type="SUPFAM" id="SSF53697">
    <property type="entry name" value="SIS domain"/>
    <property type="match status" value="1"/>
</dbReference>
<dbReference type="EMBL" id="JBHTOF010000030">
    <property type="protein sequence ID" value="MFD1465324.1"/>
    <property type="molecule type" value="Genomic_DNA"/>
</dbReference>
<proteinExistence type="predicted"/>
<evidence type="ECO:0000313" key="2">
    <source>
        <dbReference type="EMBL" id="MFD1465324.1"/>
    </source>
</evidence>
<dbReference type="Pfam" id="PF01380">
    <property type="entry name" value="SIS"/>
    <property type="match status" value="1"/>
</dbReference>
<reference evidence="3" key="1">
    <citation type="journal article" date="2019" name="Int. J. Syst. Evol. Microbiol.">
        <title>The Global Catalogue of Microorganisms (GCM) 10K type strain sequencing project: providing services to taxonomists for standard genome sequencing and annotation.</title>
        <authorList>
            <consortium name="The Broad Institute Genomics Platform"/>
            <consortium name="The Broad Institute Genome Sequencing Center for Infectious Disease"/>
            <person name="Wu L."/>
            <person name="Ma J."/>
        </authorList>
    </citation>
    <scope>NUCLEOTIDE SEQUENCE [LARGE SCALE GENOMIC DNA]</scope>
    <source>
        <strain evidence="3">CCM 8951</strain>
    </source>
</reference>
<dbReference type="Pfam" id="PF01418">
    <property type="entry name" value="HTH_6"/>
    <property type="match status" value="1"/>
</dbReference>